<keyword evidence="4" id="KW-0969">Cilium</keyword>
<dbReference type="Gene3D" id="2.30.290.10">
    <property type="entry name" value="BH3618-like"/>
    <property type="match status" value="1"/>
</dbReference>
<organism evidence="4 5">
    <name type="scientific">Candidatus Bealeia paramacronuclearis</name>
    <dbReference type="NCBI Taxonomy" id="1921001"/>
    <lineage>
        <taxon>Bacteria</taxon>
        <taxon>Pseudomonadati</taxon>
        <taxon>Pseudomonadota</taxon>
        <taxon>Alphaproteobacteria</taxon>
        <taxon>Holosporales</taxon>
        <taxon>Holosporaceae</taxon>
        <taxon>Candidatus Bealeia</taxon>
    </lineage>
</organism>
<dbReference type="SUPFAM" id="SSF141457">
    <property type="entry name" value="BH3618-like"/>
    <property type="match status" value="1"/>
</dbReference>
<dbReference type="PANTHER" id="PTHR39190:SF1">
    <property type="entry name" value="FLAGELLAR ASSEMBLY FACTOR FLIW"/>
    <property type="match status" value="1"/>
</dbReference>
<sequence>MVLSEIVQKTMNQGIQKHLIILNTTLPMTELGVYPSRYGEIEAQDDKKIYFVHGLPGFDNAREFSLIALPEKQYKGFFLLQNLENEDIAFLTLPLPEEIGLISENDLKEAAMATGCPVKDALFLLVISIVQEGPKAKIYANMRAPIVVDIHRRVAQQYVMINPDYPIRYDLT</sequence>
<keyword evidence="1" id="KW-0963">Cytoplasm</keyword>
<dbReference type="EMBL" id="CP133270">
    <property type="protein sequence ID" value="WVX66108.1"/>
    <property type="molecule type" value="Genomic_DNA"/>
</dbReference>
<keyword evidence="4" id="KW-0282">Flagellum</keyword>
<evidence type="ECO:0000256" key="3">
    <source>
        <dbReference type="ARBA" id="ARBA00022845"/>
    </source>
</evidence>
<proteinExistence type="predicted"/>
<evidence type="ECO:0000256" key="2">
    <source>
        <dbReference type="ARBA" id="ARBA00022795"/>
    </source>
</evidence>
<gene>
    <name evidence="4" type="ORF">Bealeia1_00279</name>
</gene>
<keyword evidence="3" id="KW-0810">Translation regulation</keyword>
<evidence type="ECO:0000256" key="1">
    <source>
        <dbReference type="ARBA" id="ARBA00022490"/>
    </source>
</evidence>
<name>A0ABZ2C1Z3_9PROT</name>
<evidence type="ECO:0000313" key="5">
    <source>
        <dbReference type="Proteomes" id="UP001330434"/>
    </source>
</evidence>
<dbReference type="InterPro" id="IPR024046">
    <property type="entry name" value="Flagellar_assmbl_FliW_dom_sf"/>
</dbReference>
<dbReference type="RefSeq" id="WP_331256639.1">
    <property type="nucleotide sequence ID" value="NZ_CP133270.1"/>
</dbReference>
<keyword evidence="2" id="KW-1005">Bacterial flagellum biogenesis</keyword>
<dbReference type="InterPro" id="IPR003775">
    <property type="entry name" value="Flagellar_assembly_factor_FliW"/>
</dbReference>
<dbReference type="Proteomes" id="UP001330434">
    <property type="component" value="Chromosome"/>
</dbReference>
<protein>
    <submittedName>
        <fullName evidence="4">Flagellar assembly factor FliW</fullName>
    </submittedName>
</protein>
<dbReference type="PANTHER" id="PTHR39190">
    <property type="entry name" value="FLAGELLAR ASSEMBLY FACTOR FLIW"/>
    <property type="match status" value="1"/>
</dbReference>
<reference evidence="4 5" key="1">
    <citation type="journal article" date="2024" name="Environ. Microbiol.">
        <title>Novel evolutionary insights on the interactions of the Holosporales (Alphaproteobacteria) with eukaryotic hosts from comparative genomics.</title>
        <authorList>
            <person name="Giovannini M."/>
            <person name="Petroni G."/>
            <person name="Castelli M."/>
        </authorList>
    </citation>
    <scope>NUCLEOTIDE SEQUENCE [LARGE SCALE GENOMIC DNA]</scope>
    <source>
        <strain evidence="4 5">US_Bl 15I1</strain>
    </source>
</reference>
<keyword evidence="5" id="KW-1185">Reference proteome</keyword>
<accession>A0ABZ2C1Z3</accession>
<evidence type="ECO:0000313" key="4">
    <source>
        <dbReference type="EMBL" id="WVX66108.1"/>
    </source>
</evidence>
<keyword evidence="4" id="KW-0966">Cell projection</keyword>
<dbReference type="Pfam" id="PF02623">
    <property type="entry name" value="FliW"/>
    <property type="match status" value="1"/>
</dbReference>